<evidence type="ECO:0000256" key="3">
    <source>
        <dbReference type="ARBA" id="ARBA00022741"/>
    </source>
</evidence>
<evidence type="ECO:0000256" key="5">
    <source>
        <dbReference type="ARBA" id="ARBA00022801"/>
    </source>
</evidence>
<dbReference type="InterPro" id="IPR010075">
    <property type="entry name" value="PRibForGlyAmidine_synth_PurQ"/>
</dbReference>
<dbReference type="EC" id="3.5.1.2" evidence="8"/>
<feature type="active site" evidence="8">
    <location>
        <position position="194"/>
    </location>
</feature>
<dbReference type="Gene3D" id="3.40.50.880">
    <property type="match status" value="1"/>
</dbReference>
<dbReference type="CDD" id="cd01740">
    <property type="entry name" value="GATase1_FGAR_AT"/>
    <property type="match status" value="1"/>
</dbReference>
<dbReference type="EMBL" id="JBHTOC010000005">
    <property type="protein sequence ID" value="MFD1429421.1"/>
    <property type="molecule type" value="Genomic_DNA"/>
</dbReference>
<dbReference type="SUPFAM" id="SSF52317">
    <property type="entry name" value="Class I glutamine amidotransferase-like"/>
    <property type="match status" value="1"/>
</dbReference>
<dbReference type="Pfam" id="PF13507">
    <property type="entry name" value="GATase_5"/>
    <property type="match status" value="1"/>
</dbReference>
<dbReference type="GO" id="GO:0004359">
    <property type="term" value="F:glutaminase activity"/>
    <property type="evidence" value="ECO:0007669"/>
    <property type="project" value="UniProtKB-EC"/>
</dbReference>
<feature type="active site" description="Nucleophile" evidence="8">
    <location>
        <position position="86"/>
    </location>
</feature>
<dbReference type="SMART" id="SM01211">
    <property type="entry name" value="GATase_5"/>
    <property type="match status" value="1"/>
</dbReference>
<evidence type="ECO:0000256" key="7">
    <source>
        <dbReference type="ARBA" id="ARBA00022962"/>
    </source>
</evidence>
<gene>
    <name evidence="8 9" type="primary">purQ</name>
    <name evidence="9" type="ORF">ACFQ4P_04045</name>
</gene>
<dbReference type="NCBIfam" id="NF002957">
    <property type="entry name" value="PRK03619.1"/>
    <property type="match status" value="1"/>
</dbReference>
<evidence type="ECO:0000256" key="6">
    <source>
        <dbReference type="ARBA" id="ARBA00022840"/>
    </source>
</evidence>
<keyword evidence="1 8" id="KW-0963">Cytoplasm</keyword>
<organism evidence="9 10">
    <name type="scientific">Lacticaseibacillus mingshuiensis</name>
    <dbReference type="NCBI Taxonomy" id="2799574"/>
    <lineage>
        <taxon>Bacteria</taxon>
        <taxon>Bacillati</taxon>
        <taxon>Bacillota</taxon>
        <taxon>Bacilli</taxon>
        <taxon>Lactobacillales</taxon>
        <taxon>Lactobacillaceae</taxon>
        <taxon>Lacticaseibacillus</taxon>
    </lineage>
</organism>
<comment type="catalytic activity">
    <reaction evidence="8">
        <text>N(2)-formyl-N(1)-(5-phospho-beta-D-ribosyl)glycinamide + L-glutamine + ATP + H2O = 2-formamido-N(1)-(5-O-phospho-beta-D-ribosyl)acetamidine + L-glutamate + ADP + phosphate + H(+)</text>
        <dbReference type="Rhea" id="RHEA:17129"/>
        <dbReference type="ChEBI" id="CHEBI:15377"/>
        <dbReference type="ChEBI" id="CHEBI:15378"/>
        <dbReference type="ChEBI" id="CHEBI:29985"/>
        <dbReference type="ChEBI" id="CHEBI:30616"/>
        <dbReference type="ChEBI" id="CHEBI:43474"/>
        <dbReference type="ChEBI" id="CHEBI:58359"/>
        <dbReference type="ChEBI" id="CHEBI:147286"/>
        <dbReference type="ChEBI" id="CHEBI:147287"/>
        <dbReference type="ChEBI" id="CHEBI:456216"/>
        <dbReference type="EC" id="6.3.5.3"/>
    </reaction>
</comment>
<comment type="subcellular location">
    <subcellularLocation>
        <location evidence="8">Cytoplasm</location>
    </subcellularLocation>
</comment>
<accession>A0ABW4CIP0</accession>
<evidence type="ECO:0000256" key="8">
    <source>
        <dbReference type="HAMAP-Rule" id="MF_00421"/>
    </source>
</evidence>
<evidence type="ECO:0000256" key="4">
    <source>
        <dbReference type="ARBA" id="ARBA00022755"/>
    </source>
</evidence>
<comment type="function">
    <text evidence="8">Part of the phosphoribosylformylglycinamidine synthase complex involved in the purines biosynthetic pathway. Catalyzes the ATP-dependent conversion of formylglycinamide ribonucleotide (FGAR) and glutamine to yield formylglycinamidine ribonucleotide (FGAM) and glutamate. The FGAM synthase complex is composed of three subunits. PurQ produces an ammonia molecule by converting glutamine to glutamate. PurL transfers the ammonia molecule to FGAR to form FGAM in an ATP-dependent manner. PurS interacts with PurQ and PurL and is thought to assist in the transfer of the ammonia molecule from PurQ to PurL.</text>
</comment>
<keyword evidence="10" id="KW-1185">Reference proteome</keyword>
<dbReference type="Proteomes" id="UP001597196">
    <property type="component" value="Unassembled WGS sequence"/>
</dbReference>
<dbReference type="PANTHER" id="PTHR47552:SF1">
    <property type="entry name" value="PHOSPHORIBOSYLFORMYLGLYCINAMIDINE SYNTHASE SUBUNIT PURQ"/>
    <property type="match status" value="1"/>
</dbReference>
<comment type="catalytic activity">
    <reaction evidence="8">
        <text>L-glutamine + H2O = L-glutamate + NH4(+)</text>
        <dbReference type="Rhea" id="RHEA:15889"/>
        <dbReference type="ChEBI" id="CHEBI:15377"/>
        <dbReference type="ChEBI" id="CHEBI:28938"/>
        <dbReference type="ChEBI" id="CHEBI:29985"/>
        <dbReference type="ChEBI" id="CHEBI:58359"/>
        <dbReference type="EC" id="3.5.1.2"/>
    </reaction>
</comment>
<comment type="pathway">
    <text evidence="8">Purine metabolism; IMP biosynthesis via de novo pathway; 5-amino-1-(5-phospho-D-ribosyl)imidazole from N(2)-formyl-N(1)-(5-phospho-D-ribosyl)glycinamide: step 1/2.</text>
</comment>
<dbReference type="InterPro" id="IPR029062">
    <property type="entry name" value="Class_I_gatase-like"/>
</dbReference>
<sequence length="232" mass="24129">MKAAVLSFPGSNCDADMTWAIGDVAGQAVKLVSAQATSLAGFDCVVVPGGFSYGDYLRSGAIAKFAPIMPALKDFAAAGGYVLGVCNGFQILTEAGLLPGTLQWNTSLQFICQPTPLIVANARTAFSSAYSEGQQITLPIAHGEGNYYADDATLAQLEEKGQVVFRYAENPNGSRNDIAGLTNARGNVLGMMPHPERAVETLLGGTDGLGVFESLINAMKGAPADVATRTFA</sequence>
<dbReference type="PANTHER" id="PTHR47552">
    <property type="entry name" value="PHOSPHORIBOSYLFORMYLGLYCINAMIDINE SYNTHASE SUBUNIT PURQ"/>
    <property type="match status" value="1"/>
</dbReference>
<reference evidence="10" key="1">
    <citation type="journal article" date="2019" name="Int. J. Syst. Evol. Microbiol.">
        <title>The Global Catalogue of Microorganisms (GCM) 10K type strain sequencing project: providing services to taxonomists for standard genome sequencing and annotation.</title>
        <authorList>
            <consortium name="The Broad Institute Genomics Platform"/>
            <consortium name="The Broad Institute Genome Sequencing Center for Infectious Disease"/>
            <person name="Wu L."/>
            <person name="Ma J."/>
        </authorList>
    </citation>
    <scope>NUCLEOTIDE SEQUENCE [LARGE SCALE GENOMIC DNA]</scope>
    <source>
        <strain evidence="10">CCM 8980</strain>
    </source>
</reference>
<evidence type="ECO:0000256" key="2">
    <source>
        <dbReference type="ARBA" id="ARBA00022598"/>
    </source>
</evidence>
<keyword evidence="2 8" id="KW-0436">Ligase</keyword>
<keyword evidence="5 8" id="KW-0378">Hydrolase</keyword>
<comment type="caution">
    <text evidence="9">The sequence shown here is derived from an EMBL/GenBank/DDBJ whole genome shotgun (WGS) entry which is preliminary data.</text>
</comment>
<keyword evidence="6 8" id="KW-0067">ATP-binding</keyword>
<evidence type="ECO:0000313" key="9">
    <source>
        <dbReference type="EMBL" id="MFD1429421.1"/>
    </source>
</evidence>
<dbReference type="HAMAP" id="MF_00421">
    <property type="entry name" value="PurQ"/>
    <property type="match status" value="1"/>
</dbReference>
<dbReference type="PROSITE" id="PS51273">
    <property type="entry name" value="GATASE_TYPE_1"/>
    <property type="match status" value="1"/>
</dbReference>
<feature type="active site" evidence="8">
    <location>
        <position position="196"/>
    </location>
</feature>
<dbReference type="RefSeq" id="WP_203626891.1">
    <property type="nucleotide sequence ID" value="NZ_BOLQ01000009.1"/>
</dbReference>
<dbReference type="PIRSF" id="PIRSF001586">
    <property type="entry name" value="FGAM_synth_I"/>
    <property type="match status" value="1"/>
</dbReference>
<protein>
    <recommendedName>
        <fullName evidence="8">Phosphoribosylformylglycinamidine synthase subunit PurQ</fullName>
        <shortName evidence="8">FGAM synthase</shortName>
        <ecNumber evidence="8">6.3.5.3</ecNumber>
    </recommendedName>
    <alternativeName>
        <fullName evidence="8">Formylglycinamide ribonucleotide amidotransferase subunit I</fullName>
        <shortName evidence="8">FGAR amidotransferase I</shortName>
        <shortName evidence="8">FGAR-AT I</shortName>
    </alternativeName>
    <alternativeName>
        <fullName evidence="8">Glutaminase PurQ</fullName>
        <ecNumber evidence="8">3.5.1.2</ecNumber>
    </alternativeName>
    <alternativeName>
        <fullName evidence="8">Phosphoribosylformylglycinamidine synthase subunit I</fullName>
    </alternativeName>
</protein>
<keyword evidence="4 8" id="KW-0658">Purine biosynthesis</keyword>
<evidence type="ECO:0000256" key="1">
    <source>
        <dbReference type="ARBA" id="ARBA00022490"/>
    </source>
</evidence>
<dbReference type="GO" id="GO:0004642">
    <property type="term" value="F:phosphoribosylformylglycinamidine synthase activity"/>
    <property type="evidence" value="ECO:0007669"/>
    <property type="project" value="UniProtKB-EC"/>
</dbReference>
<comment type="subunit">
    <text evidence="8">Part of the FGAM synthase complex composed of 1 PurL, 1 PurQ and 2 PurS subunits.</text>
</comment>
<keyword evidence="3 8" id="KW-0547">Nucleotide-binding</keyword>
<name>A0ABW4CIP0_9LACO</name>
<keyword evidence="7 8" id="KW-0315">Glutamine amidotransferase</keyword>
<dbReference type="NCBIfam" id="TIGR01737">
    <property type="entry name" value="FGAM_synth_I"/>
    <property type="match status" value="1"/>
</dbReference>
<evidence type="ECO:0000313" key="10">
    <source>
        <dbReference type="Proteomes" id="UP001597196"/>
    </source>
</evidence>
<proteinExistence type="inferred from homology"/>
<dbReference type="EC" id="6.3.5.3" evidence="8"/>